<feature type="transmembrane region" description="Helical" evidence="7">
    <location>
        <begin position="371"/>
        <end position="389"/>
    </location>
</feature>
<dbReference type="Proteomes" id="UP000586095">
    <property type="component" value="Unassembled WGS sequence"/>
</dbReference>
<dbReference type="Pfam" id="PF07690">
    <property type="entry name" value="MFS_1"/>
    <property type="match status" value="1"/>
</dbReference>
<dbReference type="CDD" id="cd17321">
    <property type="entry name" value="MFS_MMR_MDR_like"/>
    <property type="match status" value="1"/>
</dbReference>
<evidence type="ECO:0000256" key="4">
    <source>
        <dbReference type="ARBA" id="ARBA00022989"/>
    </source>
</evidence>
<keyword evidence="5 7" id="KW-0472">Membrane</keyword>
<dbReference type="InterPro" id="IPR036259">
    <property type="entry name" value="MFS_trans_sf"/>
</dbReference>
<organism evidence="9 10">
    <name type="scientific">Leucobacter aridicollis</name>
    <dbReference type="NCBI Taxonomy" id="283878"/>
    <lineage>
        <taxon>Bacteria</taxon>
        <taxon>Bacillati</taxon>
        <taxon>Actinomycetota</taxon>
        <taxon>Actinomycetes</taxon>
        <taxon>Micrococcales</taxon>
        <taxon>Microbacteriaceae</taxon>
        <taxon>Leucobacter</taxon>
    </lineage>
</organism>
<dbReference type="GO" id="GO:0022857">
    <property type="term" value="F:transmembrane transporter activity"/>
    <property type="evidence" value="ECO:0007669"/>
    <property type="project" value="InterPro"/>
</dbReference>
<feature type="transmembrane region" description="Helical" evidence="7">
    <location>
        <begin position="36"/>
        <end position="54"/>
    </location>
</feature>
<dbReference type="SUPFAM" id="SSF103473">
    <property type="entry name" value="MFS general substrate transporter"/>
    <property type="match status" value="1"/>
</dbReference>
<feature type="transmembrane region" description="Helical" evidence="7">
    <location>
        <begin position="308"/>
        <end position="331"/>
    </location>
</feature>
<keyword evidence="4 7" id="KW-1133">Transmembrane helix</keyword>
<feature type="transmembrane region" description="Helical" evidence="7">
    <location>
        <begin position="444"/>
        <end position="470"/>
    </location>
</feature>
<evidence type="ECO:0000256" key="7">
    <source>
        <dbReference type="SAM" id="Phobius"/>
    </source>
</evidence>
<feature type="transmembrane region" description="Helical" evidence="7">
    <location>
        <begin position="343"/>
        <end position="364"/>
    </location>
</feature>
<feature type="compositionally biased region" description="Low complexity" evidence="6">
    <location>
        <begin position="1"/>
        <end position="14"/>
    </location>
</feature>
<evidence type="ECO:0000313" key="9">
    <source>
        <dbReference type="EMBL" id="NYD25816.1"/>
    </source>
</evidence>
<feature type="transmembrane region" description="Helical" evidence="7">
    <location>
        <begin position="163"/>
        <end position="184"/>
    </location>
</feature>
<dbReference type="InterPro" id="IPR011701">
    <property type="entry name" value="MFS"/>
</dbReference>
<feature type="transmembrane region" description="Helical" evidence="7">
    <location>
        <begin position="524"/>
        <end position="543"/>
    </location>
</feature>
<dbReference type="AlphaFoldDB" id="A0A852R933"/>
<evidence type="ECO:0000259" key="8">
    <source>
        <dbReference type="PROSITE" id="PS50850"/>
    </source>
</evidence>
<feature type="transmembrane region" description="Helical" evidence="7">
    <location>
        <begin position="74"/>
        <end position="93"/>
    </location>
</feature>
<accession>A0A852R933</accession>
<dbReference type="PANTHER" id="PTHR42718">
    <property type="entry name" value="MAJOR FACILITATOR SUPERFAMILY MULTIDRUG TRANSPORTER MFSC"/>
    <property type="match status" value="1"/>
</dbReference>
<evidence type="ECO:0000313" key="10">
    <source>
        <dbReference type="Proteomes" id="UP000586095"/>
    </source>
</evidence>
<dbReference type="GO" id="GO:0005886">
    <property type="term" value="C:plasma membrane"/>
    <property type="evidence" value="ECO:0007669"/>
    <property type="project" value="UniProtKB-SubCell"/>
</dbReference>
<dbReference type="InterPro" id="IPR020846">
    <property type="entry name" value="MFS_dom"/>
</dbReference>
<protein>
    <submittedName>
        <fullName evidence="9">MFS family permease</fullName>
    </submittedName>
</protein>
<comment type="subcellular location">
    <subcellularLocation>
        <location evidence="1">Cell membrane</location>
        <topology evidence="1">Multi-pass membrane protein</topology>
    </subcellularLocation>
</comment>
<reference evidence="9 10" key="1">
    <citation type="submission" date="2020-07" db="EMBL/GenBank/DDBJ databases">
        <title>Sequencing the genomes of 1000 actinobacteria strains.</title>
        <authorList>
            <person name="Klenk H.-P."/>
        </authorList>
    </citation>
    <scope>NUCLEOTIDE SEQUENCE [LARGE SCALE GENOMIC DNA]</scope>
    <source>
        <strain evidence="9 10">DSM 17380</strain>
    </source>
</reference>
<feature type="transmembrane region" description="Helical" evidence="7">
    <location>
        <begin position="401"/>
        <end position="423"/>
    </location>
</feature>
<evidence type="ECO:0000256" key="5">
    <source>
        <dbReference type="ARBA" id="ARBA00023136"/>
    </source>
</evidence>
<proteinExistence type="predicted"/>
<feature type="domain" description="Major facilitator superfamily (MFS) profile" evidence="8">
    <location>
        <begin position="38"/>
        <end position="480"/>
    </location>
</feature>
<feature type="transmembrane region" description="Helical" evidence="7">
    <location>
        <begin position="221"/>
        <end position="240"/>
    </location>
</feature>
<evidence type="ECO:0000256" key="2">
    <source>
        <dbReference type="ARBA" id="ARBA00022448"/>
    </source>
</evidence>
<feature type="transmembrane region" description="Helical" evidence="7">
    <location>
        <begin position="127"/>
        <end position="151"/>
    </location>
</feature>
<dbReference type="Gene3D" id="1.20.1250.20">
    <property type="entry name" value="MFS general substrate transporter like domains"/>
    <property type="match status" value="1"/>
</dbReference>
<keyword evidence="3 7" id="KW-0812">Transmembrane</keyword>
<gene>
    <name evidence="9" type="ORF">BJ960_000619</name>
</gene>
<sequence length="562" mass="58231">MSAPAAHIPAHAAPDGAEPDVPGASVPGLPDERSSWVPMIGLFLAQILMSYNVAALPVTLGGMVSDFGVPATDVSTAIVTYGLVVAALVMVGAKIGQRVGWVAMFRIVVAIFAVSALTMILAPSVGWVILAQALAGASAAIIVPSLVALIAENYRGAQQATAIGSLGSARALAGVTAFLLGGTLATFVGWRPVFAVVLLIAVVVFALSFRLRSDRGDASIAIDLVGALLIGAGIVALTLGVNNLNRWGLVRATDDAPLSILGLSPAPLLILAGVMCVQGFFVWTRRRTALGKEPLVSLAVFGSHRERAAIYAMFIVVALEAALNFTVPLYIQIVQGRTPFDTSLAMLPFNLTVFITATLVVRFYTRFSPRTIGVFSFVLTTVALAWLALVVTNNWETLPTILGLFVFGVGQGALVTLVFNVLVTAAPKELAGDVGSVRGTTQNLASAVGTAVAGALLVGILSANVTAAIASHVELSPELVAQADIDSRTFVPNDQLAAALAGTDATDAPVEAFIQVNEQSRLQALKLGLLILAGVSAVAIIPASRLPNVKRHEVPDPNPAKR</sequence>
<feature type="region of interest" description="Disordered" evidence="6">
    <location>
        <begin position="1"/>
        <end position="25"/>
    </location>
</feature>
<dbReference type="EMBL" id="JACCBD010000001">
    <property type="protein sequence ID" value="NYD25816.1"/>
    <property type="molecule type" value="Genomic_DNA"/>
</dbReference>
<feature type="transmembrane region" description="Helical" evidence="7">
    <location>
        <begin position="190"/>
        <end position="209"/>
    </location>
</feature>
<dbReference type="PROSITE" id="PS50850">
    <property type="entry name" value="MFS"/>
    <property type="match status" value="1"/>
</dbReference>
<keyword evidence="2" id="KW-0813">Transport</keyword>
<dbReference type="RefSeq" id="WP_237463618.1">
    <property type="nucleotide sequence ID" value="NZ_BAAALZ010000002.1"/>
</dbReference>
<dbReference type="PANTHER" id="PTHR42718:SF9">
    <property type="entry name" value="MAJOR FACILITATOR SUPERFAMILY MULTIDRUG TRANSPORTER MFSC"/>
    <property type="match status" value="1"/>
</dbReference>
<feature type="transmembrane region" description="Helical" evidence="7">
    <location>
        <begin position="260"/>
        <end position="283"/>
    </location>
</feature>
<evidence type="ECO:0000256" key="1">
    <source>
        <dbReference type="ARBA" id="ARBA00004651"/>
    </source>
</evidence>
<keyword evidence="10" id="KW-1185">Reference proteome</keyword>
<evidence type="ECO:0000256" key="3">
    <source>
        <dbReference type="ARBA" id="ARBA00022692"/>
    </source>
</evidence>
<dbReference type="Gene3D" id="1.20.1720.10">
    <property type="entry name" value="Multidrug resistance protein D"/>
    <property type="match status" value="1"/>
</dbReference>
<comment type="caution">
    <text evidence="9">The sequence shown here is derived from an EMBL/GenBank/DDBJ whole genome shotgun (WGS) entry which is preliminary data.</text>
</comment>
<evidence type="ECO:0000256" key="6">
    <source>
        <dbReference type="SAM" id="MobiDB-lite"/>
    </source>
</evidence>
<name>A0A852R933_9MICO</name>
<feature type="transmembrane region" description="Helical" evidence="7">
    <location>
        <begin position="100"/>
        <end position="121"/>
    </location>
</feature>